<evidence type="ECO:0000313" key="1">
    <source>
        <dbReference type="EMBL" id="OGM87766.1"/>
    </source>
</evidence>
<gene>
    <name evidence="1" type="ORF">A2573_00690</name>
</gene>
<organism evidence="1 2">
    <name type="scientific">Candidatus Woesebacteria bacterium RIFOXYD1_FULL_43_18</name>
    <dbReference type="NCBI Taxonomy" id="1802551"/>
    <lineage>
        <taxon>Bacteria</taxon>
        <taxon>Candidatus Woeseibacteriota</taxon>
    </lineage>
</organism>
<comment type="caution">
    <text evidence="1">The sequence shown here is derived from an EMBL/GenBank/DDBJ whole genome shotgun (WGS) entry which is preliminary data.</text>
</comment>
<sequence>MKVPELPGFDIISGMGPERFRKTIVPGKTKGSIVIKTEGGEDRKIDNPAKEGRIPADLLGNLKSLAVEAAVGEFEDSEGQLYLNREIEKLKKKYPEEQPQEVWRRTLATLMADGVDIESIAGALLSTNERFYISMSLGASSQAQRKDKLKMLEDKISEYWPSSPNPA</sequence>
<dbReference type="AlphaFoldDB" id="A0A1F8DH89"/>
<dbReference type="EMBL" id="MGIL01000022">
    <property type="protein sequence ID" value="OGM87766.1"/>
    <property type="molecule type" value="Genomic_DNA"/>
</dbReference>
<dbReference type="Proteomes" id="UP000177596">
    <property type="component" value="Unassembled WGS sequence"/>
</dbReference>
<name>A0A1F8DH89_9BACT</name>
<reference evidence="1 2" key="1">
    <citation type="journal article" date="2016" name="Nat. Commun.">
        <title>Thousands of microbial genomes shed light on interconnected biogeochemical processes in an aquifer system.</title>
        <authorList>
            <person name="Anantharaman K."/>
            <person name="Brown C.T."/>
            <person name="Hug L.A."/>
            <person name="Sharon I."/>
            <person name="Castelle C.J."/>
            <person name="Probst A.J."/>
            <person name="Thomas B.C."/>
            <person name="Singh A."/>
            <person name="Wilkins M.J."/>
            <person name="Karaoz U."/>
            <person name="Brodie E.L."/>
            <person name="Williams K.H."/>
            <person name="Hubbard S.S."/>
            <person name="Banfield J.F."/>
        </authorList>
    </citation>
    <scope>NUCLEOTIDE SEQUENCE [LARGE SCALE GENOMIC DNA]</scope>
</reference>
<accession>A0A1F8DH89</accession>
<protein>
    <submittedName>
        <fullName evidence="1">Uncharacterized protein</fullName>
    </submittedName>
</protein>
<evidence type="ECO:0000313" key="2">
    <source>
        <dbReference type="Proteomes" id="UP000177596"/>
    </source>
</evidence>
<proteinExistence type="predicted"/>